<name>A0ABU9AWI0_9BACT</name>
<proteinExistence type="predicted"/>
<comment type="caution">
    <text evidence="1">The sequence shown here is derived from an EMBL/GenBank/DDBJ whole genome shotgun (WGS) entry which is preliminary data.</text>
</comment>
<organism evidence="1 2">
    <name type="scientific">Luteolibacter soli</name>
    <dbReference type="NCBI Taxonomy" id="3135280"/>
    <lineage>
        <taxon>Bacteria</taxon>
        <taxon>Pseudomonadati</taxon>
        <taxon>Verrucomicrobiota</taxon>
        <taxon>Verrucomicrobiia</taxon>
        <taxon>Verrucomicrobiales</taxon>
        <taxon>Verrucomicrobiaceae</taxon>
        <taxon>Luteolibacter</taxon>
    </lineage>
</organism>
<gene>
    <name evidence="1" type="ORF">WKV53_15515</name>
</gene>
<dbReference type="EMBL" id="JBBUKT010000005">
    <property type="protein sequence ID" value="MEK7951923.1"/>
    <property type="molecule type" value="Genomic_DNA"/>
</dbReference>
<protein>
    <submittedName>
        <fullName evidence="1">Uncharacterized protein</fullName>
    </submittedName>
</protein>
<sequence length="117" mass="13049">MEALRRELRVAVVEGDVPLKVEPGSAHDVQLQDPGGREWEVARRAPLRTRCCRSIISVWLGLRKFGDDRRISTGQADLGAYRALGAPGFEEKGRFAKEVLGIKDWSEVRHRGPVTGE</sequence>
<dbReference type="RefSeq" id="WP_341405682.1">
    <property type="nucleotide sequence ID" value="NZ_JBBUKT010000005.1"/>
</dbReference>
<reference evidence="1 2" key="1">
    <citation type="submission" date="2024-04" db="EMBL/GenBank/DDBJ databases">
        <title>Luteolibacter sp. isolated from soil.</title>
        <authorList>
            <person name="An J."/>
        </authorList>
    </citation>
    <scope>NUCLEOTIDE SEQUENCE [LARGE SCALE GENOMIC DNA]</scope>
    <source>
        <strain evidence="1 2">Y139</strain>
    </source>
</reference>
<accession>A0ABU9AWI0</accession>
<dbReference type="Proteomes" id="UP001371305">
    <property type="component" value="Unassembled WGS sequence"/>
</dbReference>
<evidence type="ECO:0000313" key="1">
    <source>
        <dbReference type="EMBL" id="MEK7951923.1"/>
    </source>
</evidence>
<keyword evidence="2" id="KW-1185">Reference proteome</keyword>
<evidence type="ECO:0000313" key="2">
    <source>
        <dbReference type="Proteomes" id="UP001371305"/>
    </source>
</evidence>